<dbReference type="GO" id="GO:0016301">
    <property type="term" value="F:kinase activity"/>
    <property type="evidence" value="ECO:0007669"/>
    <property type="project" value="UniProtKB-KW"/>
</dbReference>
<evidence type="ECO:0000256" key="1">
    <source>
        <dbReference type="ARBA" id="ARBA00001946"/>
    </source>
</evidence>
<keyword evidence="8" id="KW-0460">Magnesium</keyword>
<evidence type="ECO:0000259" key="12">
    <source>
        <dbReference type="PROSITE" id="PS50146"/>
    </source>
</evidence>
<dbReference type="Gene3D" id="2.60.200.40">
    <property type="match status" value="1"/>
</dbReference>
<keyword evidence="6" id="KW-0418">Kinase</keyword>
<comment type="cofactor">
    <cofactor evidence="1">
        <name>Mg(2+)</name>
        <dbReference type="ChEBI" id="CHEBI:18420"/>
    </cofactor>
</comment>
<organism evidence="13 14">
    <name type="scientific">candidate division WOR_3 bacterium SM23_60</name>
    <dbReference type="NCBI Taxonomy" id="1703780"/>
    <lineage>
        <taxon>Bacteria</taxon>
        <taxon>Bacteria division WOR-3</taxon>
    </lineage>
</organism>
<keyword evidence="4" id="KW-0479">Metal-binding</keyword>
<evidence type="ECO:0000256" key="5">
    <source>
        <dbReference type="ARBA" id="ARBA00022741"/>
    </source>
</evidence>
<dbReference type="Gene3D" id="3.40.50.10330">
    <property type="entry name" value="Probable inorganic polyphosphate/atp-NAD kinase, domain 1"/>
    <property type="match status" value="1"/>
</dbReference>
<dbReference type="GO" id="GO:0005886">
    <property type="term" value="C:plasma membrane"/>
    <property type="evidence" value="ECO:0007669"/>
    <property type="project" value="TreeGrafter"/>
</dbReference>
<dbReference type="InterPro" id="IPR050187">
    <property type="entry name" value="Lipid_Phosphate_FormReg"/>
</dbReference>
<dbReference type="GO" id="GO:0005524">
    <property type="term" value="F:ATP binding"/>
    <property type="evidence" value="ECO:0007669"/>
    <property type="project" value="UniProtKB-KW"/>
</dbReference>
<dbReference type="InterPro" id="IPR001206">
    <property type="entry name" value="Diacylglycerol_kinase_cat_dom"/>
</dbReference>
<dbReference type="SMART" id="SM00046">
    <property type="entry name" value="DAGKc"/>
    <property type="match status" value="1"/>
</dbReference>
<dbReference type="PANTHER" id="PTHR12358:SF106">
    <property type="entry name" value="LIPID KINASE YEGS"/>
    <property type="match status" value="1"/>
</dbReference>
<keyword evidence="5" id="KW-0547">Nucleotide-binding</keyword>
<evidence type="ECO:0000256" key="11">
    <source>
        <dbReference type="ARBA" id="ARBA00023264"/>
    </source>
</evidence>
<dbReference type="InterPro" id="IPR045540">
    <property type="entry name" value="YegS/DAGK_C"/>
</dbReference>
<sequence length="310" mass="34471">MSFSKTIFAIVNPHAAHGRAGRLWPRILRRLQNRRARVVARLTKRRWHAFHLTRDALHRGAHLIVSVGGEGTLNEVVNGVLQHQRSYLPELAMIPIGTGTDLSRTLRIPKEQTSVVDMLESGKTRCVDVGKIIFRNRHHEWQRFFVNACDAGLGGSVVSIANSALKHLGGFSTFLVSSLAALATYKPAHMDIWVDGVCVDSGGMTIVGALNGQFFGGGMHAAPMAEVDDGVLECIYVKNTNIFKFVSNVLAKVYTGEHLRYRNVCHCPGRELRIVCDKAFRVDVDGEQEKAQELVITLMPRALRMRVPRE</sequence>
<dbReference type="PANTHER" id="PTHR12358">
    <property type="entry name" value="SPHINGOSINE KINASE"/>
    <property type="match status" value="1"/>
</dbReference>
<keyword evidence="10" id="KW-0594">Phospholipid biosynthesis</keyword>
<keyword evidence="3" id="KW-0808">Transferase</keyword>
<evidence type="ECO:0000256" key="3">
    <source>
        <dbReference type="ARBA" id="ARBA00022679"/>
    </source>
</evidence>
<dbReference type="PROSITE" id="PS50146">
    <property type="entry name" value="DAGK"/>
    <property type="match status" value="1"/>
</dbReference>
<protein>
    <recommendedName>
        <fullName evidence="12">DAGKc domain-containing protein</fullName>
    </recommendedName>
</protein>
<keyword evidence="11" id="KW-1208">Phospholipid metabolism</keyword>
<evidence type="ECO:0000313" key="14">
    <source>
        <dbReference type="Proteomes" id="UP000051096"/>
    </source>
</evidence>
<evidence type="ECO:0000256" key="8">
    <source>
        <dbReference type="ARBA" id="ARBA00022842"/>
    </source>
</evidence>
<evidence type="ECO:0000313" key="13">
    <source>
        <dbReference type="EMBL" id="KPK73125.1"/>
    </source>
</evidence>
<dbReference type="GO" id="GO:0008654">
    <property type="term" value="P:phospholipid biosynthetic process"/>
    <property type="evidence" value="ECO:0007669"/>
    <property type="project" value="UniProtKB-KW"/>
</dbReference>
<dbReference type="SUPFAM" id="SSF111331">
    <property type="entry name" value="NAD kinase/diacylglycerol kinase-like"/>
    <property type="match status" value="1"/>
</dbReference>
<dbReference type="InterPro" id="IPR016064">
    <property type="entry name" value="NAD/diacylglycerol_kinase_sf"/>
</dbReference>
<accession>A0A0S8GJ85</accession>
<dbReference type="GO" id="GO:0046872">
    <property type="term" value="F:metal ion binding"/>
    <property type="evidence" value="ECO:0007669"/>
    <property type="project" value="UniProtKB-KW"/>
</dbReference>
<evidence type="ECO:0000256" key="4">
    <source>
        <dbReference type="ARBA" id="ARBA00022723"/>
    </source>
</evidence>
<evidence type="ECO:0000256" key="2">
    <source>
        <dbReference type="ARBA" id="ARBA00022516"/>
    </source>
</evidence>
<evidence type="ECO:0000256" key="7">
    <source>
        <dbReference type="ARBA" id="ARBA00022840"/>
    </source>
</evidence>
<evidence type="ECO:0000256" key="9">
    <source>
        <dbReference type="ARBA" id="ARBA00023098"/>
    </source>
</evidence>
<dbReference type="NCBIfam" id="TIGR00147">
    <property type="entry name" value="YegS/Rv2252/BmrU family lipid kinase"/>
    <property type="match status" value="1"/>
</dbReference>
<dbReference type="InterPro" id="IPR017438">
    <property type="entry name" value="ATP-NAD_kinase_N"/>
</dbReference>
<keyword evidence="7" id="KW-0067">ATP-binding</keyword>
<dbReference type="AlphaFoldDB" id="A0A0S8GJ85"/>
<dbReference type="Pfam" id="PF00781">
    <property type="entry name" value="DAGK_cat"/>
    <property type="match status" value="1"/>
</dbReference>
<reference evidence="13 14" key="1">
    <citation type="journal article" date="2015" name="Microbiome">
        <title>Genomic resolution of linkages in carbon, nitrogen, and sulfur cycling among widespread estuary sediment bacteria.</title>
        <authorList>
            <person name="Baker B.J."/>
            <person name="Lazar C.S."/>
            <person name="Teske A.P."/>
            <person name="Dick G.J."/>
        </authorList>
    </citation>
    <scope>NUCLEOTIDE SEQUENCE [LARGE SCALE GENOMIC DNA]</scope>
    <source>
        <strain evidence="13">SM23_60</strain>
    </source>
</reference>
<dbReference type="InterPro" id="IPR005218">
    <property type="entry name" value="Diacylglycerol/lipid_kinase"/>
</dbReference>
<evidence type="ECO:0000256" key="6">
    <source>
        <dbReference type="ARBA" id="ARBA00022777"/>
    </source>
</evidence>
<feature type="domain" description="DAGKc" evidence="12">
    <location>
        <begin position="2"/>
        <end position="136"/>
    </location>
</feature>
<dbReference type="EMBL" id="LJUO01000015">
    <property type="protein sequence ID" value="KPK73125.1"/>
    <property type="molecule type" value="Genomic_DNA"/>
</dbReference>
<name>A0A0S8GJ85_UNCW3</name>
<keyword evidence="9" id="KW-0443">Lipid metabolism</keyword>
<gene>
    <name evidence="13" type="ORF">AMJ87_02755</name>
</gene>
<evidence type="ECO:0000256" key="10">
    <source>
        <dbReference type="ARBA" id="ARBA00023209"/>
    </source>
</evidence>
<comment type="caution">
    <text evidence="13">The sequence shown here is derived from an EMBL/GenBank/DDBJ whole genome shotgun (WGS) entry which is preliminary data.</text>
</comment>
<dbReference type="Pfam" id="PF19279">
    <property type="entry name" value="YegS_C"/>
    <property type="match status" value="1"/>
</dbReference>
<dbReference type="Proteomes" id="UP000051096">
    <property type="component" value="Unassembled WGS sequence"/>
</dbReference>
<proteinExistence type="predicted"/>
<keyword evidence="2" id="KW-0444">Lipid biosynthesis</keyword>